<proteinExistence type="predicted"/>
<dbReference type="GO" id="GO:0007030">
    <property type="term" value="P:Golgi organization"/>
    <property type="evidence" value="ECO:0007669"/>
    <property type="project" value="InterPro"/>
</dbReference>
<dbReference type="PANTHER" id="PTHR13066:SF2">
    <property type="entry name" value="GOLGIN-45"/>
    <property type="match status" value="1"/>
</dbReference>
<protein>
    <submittedName>
        <fullName evidence="2">Golgin-45</fullName>
    </submittedName>
</protein>
<dbReference type="WBParaSite" id="SMUV_0000622201-mRNA-1">
    <property type="protein sequence ID" value="SMUV_0000622201-mRNA-1"/>
    <property type="gene ID" value="SMUV_0000622201"/>
</dbReference>
<organism evidence="1 2">
    <name type="scientific">Syphacia muris</name>
    <dbReference type="NCBI Taxonomy" id="451379"/>
    <lineage>
        <taxon>Eukaryota</taxon>
        <taxon>Metazoa</taxon>
        <taxon>Ecdysozoa</taxon>
        <taxon>Nematoda</taxon>
        <taxon>Chromadorea</taxon>
        <taxon>Rhabditida</taxon>
        <taxon>Spirurina</taxon>
        <taxon>Oxyuridomorpha</taxon>
        <taxon>Oxyuroidea</taxon>
        <taxon>Oxyuridae</taxon>
        <taxon>Syphacia</taxon>
    </lineage>
</organism>
<evidence type="ECO:0000313" key="2">
    <source>
        <dbReference type="WBParaSite" id="SMUV_0000622201-mRNA-1"/>
    </source>
</evidence>
<dbReference type="GO" id="GO:0043001">
    <property type="term" value="P:Golgi to plasma membrane protein transport"/>
    <property type="evidence" value="ECO:0007669"/>
    <property type="project" value="InterPro"/>
</dbReference>
<dbReference type="Proteomes" id="UP000046393">
    <property type="component" value="Unplaced"/>
</dbReference>
<evidence type="ECO:0000313" key="1">
    <source>
        <dbReference type="Proteomes" id="UP000046393"/>
    </source>
</evidence>
<sequence length="142" mass="16088">MLEALQAERKLSAELKKLLVASMGDDLTCHIQSLSEDKVRLASKMDNHDRAEDLQIMSEMWRCKFLAMSVRADELTAQLEHLPLDAIQYNILSNAKVLLSVDISQFCERTPCDEKIYRPHPVTSNITVSCCKNCAAHEIKLL</sequence>
<dbReference type="PANTHER" id="PTHR13066">
    <property type="entry name" value="BASIC LEUCINE ZIPPER NUCLEAR FACTOR 1 BLZF1 PROTEIN"/>
    <property type="match status" value="1"/>
</dbReference>
<name>A0A0N5ANN0_9BILA</name>
<dbReference type="AlphaFoldDB" id="A0A0N5ANN0"/>
<dbReference type="STRING" id="451379.A0A0N5ANN0"/>
<accession>A0A0N5ANN0</accession>
<keyword evidence="1" id="KW-1185">Reference proteome</keyword>
<reference evidence="2" key="1">
    <citation type="submission" date="2017-02" db="UniProtKB">
        <authorList>
            <consortium name="WormBaseParasite"/>
        </authorList>
    </citation>
    <scope>IDENTIFICATION</scope>
</reference>
<dbReference type="InterPro" id="IPR027095">
    <property type="entry name" value="Golgin-45"/>
</dbReference>
<dbReference type="GO" id="GO:0000139">
    <property type="term" value="C:Golgi membrane"/>
    <property type="evidence" value="ECO:0007669"/>
    <property type="project" value="TreeGrafter"/>
</dbReference>